<keyword evidence="2" id="KW-1185">Reference proteome</keyword>
<organism evidence="1 2">
    <name type="scientific">Senna tora</name>
    <dbReference type="NCBI Taxonomy" id="362788"/>
    <lineage>
        <taxon>Eukaryota</taxon>
        <taxon>Viridiplantae</taxon>
        <taxon>Streptophyta</taxon>
        <taxon>Embryophyta</taxon>
        <taxon>Tracheophyta</taxon>
        <taxon>Spermatophyta</taxon>
        <taxon>Magnoliopsida</taxon>
        <taxon>eudicotyledons</taxon>
        <taxon>Gunneridae</taxon>
        <taxon>Pentapetalae</taxon>
        <taxon>rosids</taxon>
        <taxon>fabids</taxon>
        <taxon>Fabales</taxon>
        <taxon>Fabaceae</taxon>
        <taxon>Caesalpinioideae</taxon>
        <taxon>Cassia clade</taxon>
        <taxon>Senna</taxon>
    </lineage>
</organism>
<dbReference type="Proteomes" id="UP000634136">
    <property type="component" value="Unassembled WGS sequence"/>
</dbReference>
<evidence type="ECO:0000313" key="1">
    <source>
        <dbReference type="EMBL" id="KAF7812468.1"/>
    </source>
</evidence>
<dbReference type="AlphaFoldDB" id="A0A834SXI9"/>
<name>A0A834SXI9_9FABA</name>
<comment type="caution">
    <text evidence="1">The sequence shown here is derived from an EMBL/GenBank/DDBJ whole genome shotgun (WGS) entry which is preliminary data.</text>
</comment>
<dbReference type="EMBL" id="JAAIUW010000010">
    <property type="protein sequence ID" value="KAF7812468.1"/>
    <property type="molecule type" value="Genomic_DNA"/>
</dbReference>
<sequence length="27" mass="3146">MERVVAQVSQSDRFALYLGMQVDFLLE</sequence>
<evidence type="ECO:0000313" key="2">
    <source>
        <dbReference type="Proteomes" id="UP000634136"/>
    </source>
</evidence>
<gene>
    <name evidence="1" type="ORF">G2W53_033444</name>
</gene>
<accession>A0A834SXI9</accession>
<protein>
    <submittedName>
        <fullName evidence="1">Uncharacterized protein</fullName>
    </submittedName>
</protein>
<proteinExistence type="predicted"/>
<reference evidence="1" key="1">
    <citation type="submission" date="2020-09" db="EMBL/GenBank/DDBJ databases">
        <title>Genome-Enabled Discovery of Anthraquinone Biosynthesis in Senna tora.</title>
        <authorList>
            <person name="Kang S.-H."/>
            <person name="Pandey R.P."/>
            <person name="Lee C.-M."/>
            <person name="Sim J.-S."/>
            <person name="Jeong J.-T."/>
            <person name="Choi B.-S."/>
            <person name="Jung M."/>
            <person name="Ginzburg D."/>
            <person name="Zhao K."/>
            <person name="Won S.Y."/>
            <person name="Oh T.-J."/>
            <person name="Yu Y."/>
            <person name="Kim N.-H."/>
            <person name="Lee O.R."/>
            <person name="Lee T.-H."/>
            <person name="Bashyal P."/>
            <person name="Kim T.-S."/>
            <person name="Lee W.-H."/>
            <person name="Kawkins C."/>
            <person name="Kim C.-K."/>
            <person name="Kim J.S."/>
            <person name="Ahn B.O."/>
            <person name="Rhee S.Y."/>
            <person name="Sohng J.K."/>
        </authorList>
    </citation>
    <scope>NUCLEOTIDE SEQUENCE</scope>
    <source>
        <tissue evidence="1">Leaf</tissue>
    </source>
</reference>